<evidence type="ECO:0000256" key="1">
    <source>
        <dbReference type="SAM" id="MobiDB-lite"/>
    </source>
</evidence>
<comment type="caution">
    <text evidence="2">The sequence shown here is derived from an EMBL/GenBank/DDBJ whole genome shotgun (WGS) entry which is preliminary data.</text>
</comment>
<sequence>MDRRCISITYTIPKGTDPSTQWYVRCQVPRLFFPLFLAVDGRHSTKKGKELSAGWACGYWCQDLVNRVSLLLVHGVVRVVLKFLCANPMKLGKPAMRKGKHESVQSQSTMTWFSLQVGGRAQWLSEVFLKGRWAVILSHRLAFHLCSIFPVPAPSRQDDSGRWMETHEFQEELDSGALTVTSGATGHARIRRRSEQPHHLTQVTSDQTHGRRIHCHEVRLSVPSILGPAATDWAR</sequence>
<name>A0AAJ0ESN4_9PEZI</name>
<dbReference type="GeneID" id="85450807"/>
<dbReference type="AlphaFoldDB" id="A0AAJ0ESN4"/>
<organism evidence="2 3">
    <name type="scientific">Colletotrichum godetiae</name>
    <dbReference type="NCBI Taxonomy" id="1209918"/>
    <lineage>
        <taxon>Eukaryota</taxon>
        <taxon>Fungi</taxon>
        <taxon>Dikarya</taxon>
        <taxon>Ascomycota</taxon>
        <taxon>Pezizomycotina</taxon>
        <taxon>Sordariomycetes</taxon>
        <taxon>Hypocreomycetidae</taxon>
        <taxon>Glomerellales</taxon>
        <taxon>Glomerellaceae</taxon>
        <taxon>Colletotrichum</taxon>
        <taxon>Colletotrichum acutatum species complex</taxon>
    </lineage>
</organism>
<dbReference type="Proteomes" id="UP001224890">
    <property type="component" value="Unassembled WGS sequence"/>
</dbReference>
<evidence type="ECO:0000313" key="3">
    <source>
        <dbReference type="Proteomes" id="UP001224890"/>
    </source>
</evidence>
<reference evidence="2" key="1">
    <citation type="submission" date="2021-06" db="EMBL/GenBank/DDBJ databases">
        <title>Comparative genomics, transcriptomics and evolutionary studies reveal genomic signatures of adaptation to plant cell wall in hemibiotrophic fungi.</title>
        <authorList>
            <consortium name="DOE Joint Genome Institute"/>
            <person name="Baroncelli R."/>
            <person name="Diaz J.F."/>
            <person name="Benocci T."/>
            <person name="Peng M."/>
            <person name="Battaglia E."/>
            <person name="Haridas S."/>
            <person name="Andreopoulos W."/>
            <person name="Labutti K."/>
            <person name="Pangilinan J."/>
            <person name="Floch G.L."/>
            <person name="Makela M.R."/>
            <person name="Henrissat B."/>
            <person name="Grigoriev I.V."/>
            <person name="Crouch J.A."/>
            <person name="De Vries R.P."/>
            <person name="Sukno S.A."/>
            <person name="Thon M.R."/>
        </authorList>
    </citation>
    <scope>NUCLEOTIDE SEQUENCE</scope>
    <source>
        <strain evidence="2">CBS 193.32</strain>
    </source>
</reference>
<dbReference type="EMBL" id="JAHMHR010000038">
    <property type="protein sequence ID" value="KAK1672488.1"/>
    <property type="molecule type" value="Genomic_DNA"/>
</dbReference>
<gene>
    <name evidence="2" type="ORF">BDP55DRAFT_251977</name>
</gene>
<protein>
    <submittedName>
        <fullName evidence="2">Uncharacterized protein</fullName>
    </submittedName>
</protein>
<dbReference type="RefSeq" id="XP_060426491.1">
    <property type="nucleotide sequence ID" value="XM_060566281.1"/>
</dbReference>
<evidence type="ECO:0000313" key="2">
    <source>
        <dbReference type="EMBL" id="KAK1672488.1"/>
    </source>
</evidence>
<keyword evidence="3" id="KW-1185">Reference proteome</keyword>
<accession>A0AAJ0ESN4</accession>
<feature type="region of interest" description="Disordered" evidence="1">
    <location>
        <begin position="189"/>
        <end position="208"/>
    </location>
</feature>
<proteinExistence type="predicted"/>